<keyword evidence="2" id="KW-1185">Reference proteome</keyword>
<reference evidence="1 2" key="1">
    <citation type="submission" date="2021-06" db="EMBL/GenBank/DDBJ databases">
        <title>Caerostris extrusa draft genome.</title>
        <authorList>
            <person name="Kono N."/>
            <person name="Arakawa K."/>
        </authorList>
    </citation>
    <scope>NUCLEOTIDE SEQUENCE [LARGE SCALE GENOMIC DNA]</scope>
</reference>
<organism evidence="1 2">
    <name type="scientific">Caerostris extrusa</name>
    <name type="common">Bark spider</name>
    <name type="synonym">Caerostris bankana</name>
    <dbReference type="NCBI Taxonomy" id="172846"/>
    <lineage>
        <taxon>Eukaryota</taxon>
        <taxon>Metazoa</taxon>
        <taxon>Ecdysozoa</taxon>
        <taxon>Arthropoda</taxon>
        <taxon>Chelicerata</taxon>
        <taxon>Arachnida</taxon>
        <taxon>Araneae</taxon>
        <taxon>Araneomorphae</taxon>
        <taxon>Entelegynae</taxon>
        <taxon>Araneoidea</taxon>
        <taxon>Araneidae</taxon>
        <taxon>Caerostris</taxon>
    </lineage>
</organism>
<evidence type="ECO:0008006" key="3">
    <source>
        <dbReference type="Google" id="ProtNLM"/>
    </source>
</evidence>
<dbReference type="EMBL" id="BPLR01019584">
    <property type="protein sequence ID" value="GIX69435.1"/>
    <property type="molecule type" value="Genomic_DNA"/>
</dbReference>
<sequence length="97" mass="10697">MGKGGCLSQPGLTLSVHPPEGRFLTLCLWLPGLIAGSLVYTKHCPLHEIHRKDTVRGECVAHTQIKNFVYAASLGKRITRQIGSRTNSTNNKERDNT</sequence>
<evidence type="ECO:0000313" key="1">
    <source>
        <dbReference type="EMBL" id="GIX69435.1"/>
    </source>
</evidence>
<accession>A0AAV4MC83</accession>
<gene>
    <name evidence="1" type="ORF">CEXT_313121</name>
</gene>
<evidence type="ECO:0000313" key="2">
    <source>
        <dbReference type="Proteomes" id="UP001054945"/>
    </source>
</evidence>
<dbReference type="AlphaFoldDB" id="A0AAV4MC83"/>
<proteinExistence type="predicted"/>
<protein>
    <recommendedName>
        <fullName evidence="3">Secreted protein</fullName>
    </recommendedName>
</protein>
<dbReference type="Proteomes" id="UP001054945">
    <property type="component" value="Unassembled WGS sequence"/>
</dbReference>
<comment type="caution">
    <text evidence="1">The sequence shown here is derived from an EMBL/GenBank/DDBJ whole genome shotgun (WGS) entry which is preliminary data.</text>
</comment>
<name>A0AAV4MC83_CAEEX</name>